<dbReference type="SUPFAM" id="SSF54909">
    <property type="entry name" value="Dimeric alpha+beta barrel"/>
    <property type="match status" value="1"/>
</dbReference>
<keyword evidence="2" id="KW-1133">Transmembrane helix</keyword>
<evidence type="ECO:0000256" key="1">
    <source>
        <dbReference type="ARBA" id="ARBA00007689"/>
    </source>
</evidence>
<dbReference type="PANTHER" id="PTHR35174:SF3">
    <property type="entry name" value="BLL7171 PROTEIN"/>
    <property type="match status" value="1"/>
</dbReference>
<sequence length="176" mass="19605">MQVALFNNQESIELASLIAMDVLFGSCLFVVVYRAHTGHPLKSKFMNGKRKSMKYLLLFCANAQQLAEWQELSDEARAHKRAQASEWLHDHRSQIRKSYGLHLPHTITSVHVGSGGQPLVTDGPFLEGTEVIGGIAEIEVADLDEALHLAKAWSVQAPGYNVVEIWPLVEDPRVHV</sequence>
<feature type="transmembrane region" description="Helical" evidence="2">
    <location>
        <begin position="12"/>
        <end position="33"/>
    </location>
</feature>
<proteinExistence type="inferred from homology"/>
<comment type="caution">
    <text evidence="4">The sequence shown here is derived from an EMBL/GenBank/DDBJ whole genome shotgun (WGS) entry which is preliminary data.</text>
</comment>
<evidence type="ECO:0000313" key="5">
    <source>
        <dbReference type="Proteomes" id="UP000612362"/>
    </source>
</evidence>
<organism evidence="4 5">
    <name type="scientific">Ktedonospora formicarum</name>
    <dbReference type="NCBI Taxonomy" id="2778364"/>
    <lineage>
        <taxon>Bacteria</taxon>
        <taxon>Bacillati</taxon>
        <taxon>Chloroflexota</taxon>
        <taxon>Ktedonobacteria</taxon>
        <taxon>Ktedonobacterales</taxon>
        <taxon>Ktedonobacteraceae</taxon>
        <taxon>Ktedonospora</taxon>
    </lineage>
</organism>
<dbReference type="Gene3D" id="3.30.70.1060">
    <property type="entry name" value="Dimeric alpha+beta barrel"/>
    <property type="match status" value="1"/>
</dbReference>
<dbReference type="Proteomes" id="UP000612362">
    <property type="component" value="Unassembled WGS sequence"/>
</dbReference>
<dbReference type="Pfam" id="PF03795">
    <property type="entry name" value="YCII"/>
    <property type="match status" value="1"/>
</dbReference>
<protein>
    <recommendedName>
        <fullName evidence="3">YCII-related domain-containing protein</fullName>
    </recommendedName>
</protein>
<reference evidence="4" key="1">
    <citation type="submission" date="2020-10" db="EMBL/GenBank/DDBJ databases">
        <title>Taxonomic study of unclassified bacteria belonging to the class Ktedonobacteria.</title>
        <authorList>
            <person name="Yabe S."/>
            <person name="Wang C.M."/>
            <person name="Zheng Y."/>
            <person name="Sakai Y."/>
            <person name="Cavaletti L."/>
            <person name="Monciardini P."/>
            <person name="Donadio S."/>
        </authorList>
    </citation>
    <scope>NUCLEOTIDE SEQUENCE</scope>
    <source>
        <strain evidence="4">SOSP1-1</strain>
    </source>
</reference>
<keyword evidence="5" id="KW-1185">Reference proteome</keyword>
<keyword evidence="2" id="KW-0472">Membrane</keyword>
<comment type="similarity">
    <text evidence="1">Belongs to the YciI family.</text>
</comment>
<feature type="domain" description="YCII-related" evidence="3">
    <location>
        <begin position="53"/>
        <end position="167"/>
    </location>
</feature>
<accession>A0A8J3HYC4</accession>
<dbReference type="InterPro" id="IPR005545">
    <property type="entry name" value="YCII"/>
</dbReference>
<evidence type="ECO:0000313" key="4">
    <source>
        <dbReference type="EMBL" id="GHO42214.1"/>
    </source>
</evidence>
<evidence type="ECO:0000256" key="2">
    <source>
        <dbReference type="SAM" id="Phobius"/>
    </source>
</evidence>
<evidence type="ECO:0000259" key="3">
    <source>
        <dbReference type="Pfam" id="PF03795"/>
    </source>
</evidence>
<dbReference type="InterPro" id="IPR011008">
    <property type="entry name" value="Dimeric_a/b-barrel"/>
</dbReference>
<gene>
    <name evidence="4" type="ORF">KSX_03770</name>
</gene>
<name>A0A8J3HYC4_9CHLR</name>
<dbReference type="EMBL" id="BNJF01000001">
    <property type="protein sequence ID" value="GHO42214.1"/>
    <property type="molecule type" value="Genomic_DNA"/>
</dbReference>
<keyword evidence="2" id="KW-0812">Transmembrane</keyword>
<dbReference type="AlphaFoldDB" id="A0A8J3HYC4"/>
<dbReference type="PANTHER" id="PTHR35174">
    <property type="entry name" value="BLL7171 PROTEIN-RELATED"/>
    <property type="match status" value="1"/>
</dbReference>